<evidence type="ECO:0000313" key="12">
    <source>
        <dbReference type="Proteomes" id="UP000001593"/>
    </source>
</evidence>
<comment type="similarity">
    <text evidence="8">Belongs to the G-protein coupled receptor 1 family.</text>
</comment>
<keyword evidence="2 8" id="KW-0812">Transmembrane</keyword>
<dbReference type="PANTHER" id="PTHR45695:SF9">
    <property type="entry name" value="LEUCOKININ RECEPTOR"/>
    <property type="match status" value="1"/>
</dbReference>
<reference evidence="11 12" key="1">
    <citation type="journal article" date="2007" name="Science">
        <title>Sea anemone genome reveals ancestral eumetazoan gene repertoire and genomic organization.</title>
        <authorList>
            <person name="Putnam N.H."/>
            <person name="Srivastava M."/>
            <person name="Hellsten U."/>
            <person name="Dirks B."/>
            <person name="Chapman J."/>
            <person name="Salamov A."/>
            <person name="Terry A."/>
            <person name="Shapiro H."/>
            <person name="Lindquist E."/>
            <person name="Kapitonov V.V."/>
            <person name="Jurka J."/>
            <person name="Genikhovich G."/>
            <person name="Grigoriev I.V."/>
            <person name="Lucas S.M."/>
            <person name="Steele R.E."/>
            <person name="Finnerty J.R."/>
            <person name="Technau U."/>
            <person name="Martindale M.Q."/>
            <person name="Rokhsar D.S."/>
        </authorList>
    </citation>
    <scope>NUCLEOTIDE SEQUENCE [LARGE SCALE GENOMIC DNA]</scope>
    <source>
        <strain evidence="12">CH2 X CH6</strain>
    </source>
</reference>
<dbReference type="InParanoid" id="A7RF66"/>
<comment type="subcellular location">
    <subcellularLocation>
        <location evidence="1">Membrane</location>
        <topology evidence="1">Multi-pass membrane protein</topology>
    </subcellularLocation>
</comment>
<dbReference type="InterPro" id="IPR000276">
    <property type="entry name" value="GPCR_Rhodpsn"/>
</dbReference>
<feature type="domain" description="G-protein coupled receptors family 1 profile" evidence="10">
    <location>
        <begin position="21"/>
        <end position="116"/>
    </location>
</feature>
<keyword evidence="5 9" id="KW-0472">Membrane</keyword>
<evidence type="ECO:0000256" key="2">
    <source>
        <dbReference type="ARBA" id="ARBA00022692"/>
    </source>
</evidence>
<accession>A7RF66</accession>
<keyword evidence="12" id="KW-1185">Reference proteome</keyword>
<keyword evidence="4 8" id="KW-0297">G-protein coupled receptor</keyword>
<evidence type="ECO:0000256" key="8">
    <source>
        <dbReference type="RuleBase" id="RU000688"/>
    </source>
</evidence>
<name>A7RF66_NEMVE</name>
<dbReference type="Gene3D" id="1.20.1070.10">
    <property type="entry name" value="Rhodopsin 7-helix transmembrane proteins"/>
    <property type="match status" value="1"/>
</dbReference>
<dbReference type="OrthoDB" id="9046662at2759"/>
<dbReference type="CDD" id="cd00637">
    <property type="entry name" value="7tm_classA_rhodopsin-like"/>
    <property type="match status" value="1"/>
</dbReference>
<evidence type="ECO:0000256" key="9">
    <source>
        <dbReference type="SAM" id="Phobius"/>
    </source>
</evidence>
<dbReference type="FunFam" id="1.20.1070.10:FF:000757">
    <property type="entry name" value="Predicted protein"/>
    <property type="match status" value="1"/>
</dbReference>
<feature type="transmembrane region" description="Helical" evidence="9">
    <location>
        <begin position="87"/>
        <end position="106"/>
    </location>
</feature>
<organism evidence="11 12">
    <name type="scientific">Nematostella vectensis</name>
    <name type="common">Starlet sea anemone</name>
    <dbReference type="NCBI Taxonomy" id="45351"/>
    <lineage>
        <taxon>Eukaryota</taxon>
        <taxon>Metazoa</taxon>
        <taxon>Cnidaria</taxon>
        <taxon>Anthozoa</taxon>
        <taxon>Hexacorallia</taxon>
        <taxon>Actiniaria</taxon>
        <taxon>Edwardsiidae</taxon>
        <taxon>Nematostella</taxon>
    </lineage>
</organism>
<evidence type="ECO:0000256" key="7">
    <source>
        <dbReference type="ARBA" id="ARBA00023224"/>
    </source>
</evidence>
<evidence type="ECO:0000256" key="4">
    <source>
        <dbReference type="ARBA" id="ARBA00023040"/>
    </source>
</evidence>
<dbReference type="eggNOG" id="KOG3656">
    <property type="taxonomic scope" value="Eukaryota"/>
</dbReference>
<dbReference type="EMBL" id="DS469507">
    <property type="protein sequence ID" value="EDO50044.1"/>
    <property type="molecule type" value="Genomic_DNA"/>
</dbReference>
<dbReference type="Pfam" id="PF00001">
    <property type="entry name" value="7tm_1"/>
    <property type="match status" value="1"/>
</dbReference>
<dbReference type="AlphaFoldDB" id="A7RF66"/>
<evidence type="ECO:0000313" key="11">
    <source>
        <dbReference type="EMBL" id="EDO50044.1"/>
    </source>
</evidence>
<keyword evidence="6 8" id="KW-0675">Receptor</keyword>
<feature type="non-terminal residue" evidence="11">
    <location>
        <position position="116"/>
    </location>
</feature>
<keyword evidence="7 8" id="KW-0807">Transducer</keyword>
<dbReference type="STRING" id="45351.A7RF66"/>
<dbReference type="Proteomes" id="UP000001593">
    <property type="component" value="Unassembled WGS sequence"/>
</dbReference>
<gene>
    <name evidence="11" type="ORF">NEMVEDRAFT_v1g79242</name>
</gene>
<dbReference type="PROSITE" id="PS50262">
    <property type="entry name" value="G_PROTEIN_RECEP_F1_2"/>
    <property type="match status" value="1"/>
</dbReference>
<dbReference type="InterPro" id="IPR017452">
    <property type="entry name" value="GPCR_Rhodpsn_7TM"/>
</dbReference>
<dbReference type="PANTHER" id="PTHR45695">
    <property type="entry name" value="LEUCOKININ RECEPTOR-RELATED"/>
    <property type="match status" value="1"/>
</dbReference>
<evidence type="ECO:0000256" key="5">
    <source>
        <dbReference type="ARBA" id="ARBA00023136"/>
    </source>
</evidence>
<feature type="transmembrane region" description="Helical" evidence="9">
    <location>
        <begin position="42"/>
        <end position="67"/>
    </location>
</feature>
<protein>
    <recommendedName>
        <fullName evidence="10">G-protein coupled receptors family 1 profile domain-containing protein</fullName>
    </recommendedName>
</protein>
<dbReference type="KEGG" id="nve:5522222"/>
<evidence type="ECO:0000259" key="10">
    <source>
        <dbReference type="PROSITE" id="PS50262"/>
    </source>
</evidence>
<dbReference type="SUPFAM" id="SSF81321">
    <property type="entry name" value="Family A G protein-coupled receptor-like"/>
    <property type="match status" value="1"/>
</dbReference>
<dbReference type="HOGENOM" id="CLU_009579_29_6_1"/>
<dbReference type="GO" id="GO:0016020">
    <property type="term" value="C:membrane"/>
    <property type="evidence" value="ECO:0007669"/>
    <property type="project" value="UniProtKB-SubCell"/>
</dbReference>
<feature type="transmembrane region" description="Helical" evidence="9">
    <location>
        <begin position="6"/>
        <end position="30"/>
    </location>
</feature>
<dbReference type="GO" id="GO:0004930">
    <property type="term" value="F:G protein-coupled receptor activity"/>
    <property type="evidence" value="ECO:0007669"/>
    <property type="project" value="UniProtKB-KW"/>
</dbReference>
<evidence type="ECO:0000256" key="6">
    <source>
        <dbReference type="ARBA" id="ARBA00023170"/>
    </source>
</evidence>
<keyword evidence="3 9" id="KW-1133">Transmembrane helix</keyword>
<sequence>MGIKIGEAIIYSLILFFGVLGNSVVLIIVYKNRSMRTPANYFIANMAFADLLVPIFLVPRVLTQVFLGNGRWLFGGTIGLVLCKVTPFMYDVCLMVSIHSLVLVAFERFCAVVRPM</sequence>
<evidence type="ECO:0000256" key="1">
    <source>
        <dbReference type="ARBA" id="ARBA00004141"/>
    </source>
</evidence>
<evidence type="ECO:0000256" key="3">
    <source>
        <dbReference type="ARBA" id="ARBA00022989"/>
    </source>
</evidence>
<dbReference type="PRINTS" id="PR00237">
    <property type="entry name" value="GPCRRHODOPSN"/>
</dbReference>
<proteinExistence type="inferred from homology"/>
<dbReference type="PROSITE" id="PS00237">
    <property type="entry name" value="G_PROTEIN_RECEP_F1_1"/>
    <property type="match status" value="1"/>
</dbReference>
<dbReference type="PhylomeDB" id="A7RF66"/>